<dbReference type="InterPro" id="IPR032675">
    <property type="entry name" value="LRR_dom_sf"/>
</dbReference>
<organism evidence="2 3">
    <name type="scientific">Filimonas zeae</name>
    <dbReference type="NCBI Taxonomy" id="1737353"/>
    <lineage>
        <taxon>Bacteria</taxon>
        <taxon>Pseudomonadati</taxon>
        <taxon>Bacteroidota</taxon>
        <taxon>Chitinophagia</taxon>
        <taxon>Chitinophagales</taxon>
        <taxon>Chitinophagaceae</taxon>
        <taxon>Filimonas</taxon>
    </lineage>
</organism>
<evidence type="ECO:0000313" key="3">
    <source>
        <dbReference type="Proteomes" id="UP000627292"/>
    </source>
</evidence>
<comment type="caution">
    <text evidence="2">The sequence shown here is derived from an EMBL/GenBank/DDBJ whole genome shotgun (WGS) entry which is preliminary data.</text>
</comment>
<dbReference type="Gene3D" id="3.80.10.10">
    <property type="entry name" value="Ribonuclease Inhibitor"/>
    <property type="match status" value="1"/>
</dbReference>
<dbReference type="SUPFAM" id="SSF52058">
    <property type="entry name" value="L domain-like"/>
    <property type="match status" value="1"/>
</dbReference>
<feature type="coiled-coil region" evidence="1">
    <location>
        <begin position="265"/>
        <end position="292"/>
    </location>
</feature>
<keyword evidence="1" id="KW-0175">Coiled coil</keyword>
<accession>A0A917MWL5</accession>
<reference evidence="2" key="2">
    <citation type="submission" date="2020-09" db="EMBL/GenBank/DDBJ databases">
        <authorList>
            <person name="Sun Q."/>
            <person name="Zhou Y."/>
        </authorList>
    </citation>
    <scope>NUCLEOTIDE SEQUENCE</scope>
    <source>
        <strain evidence="2">CGMCC 1.15290</strain>
    </source>
</reference>
<evidence type="ECO:0000256" key="1">
    <source>
        <dbReference type="SAM" id="Coils"/>
    </source>
</evidence>
<reference evidence="2" key="1">
    <citation type="journal article" date="2014" name="Int. J. Syst. Evol. Microbiol.">
        <title>Complete genome sequence of Corynebacterium casei LMG S-19264T (=DSM 44701T), isolated from a smear-ripened cheese.</title>
        <authorList>
            <consortium name="US DOE Joint Genome Institute (JGI-PGF)"/>
            <person name="Walter F."/>
            <person name="Albersmeier A."/>
            <person name="Kalinowski J."/>
            <person name="Ruckert C."/>
        </authorList>
    </citation>
    <scope>NUCLEOTIDE SEQUENCE</scope>
    <source>
        <strain evidence="2">CGMCC 1.15290</strain>
    </source>
</reference>
<dbReference type="EMBL" id="BMIB01000003">
    <property type="protein sequence ID" value="GGH71019.1"/>
    <property type="molecule type" value="Genomic_DNA"/>
</dbReference>
<keyword evidence="3" id="KW-1185">Reference proteome</keyword>
<gene>
    <name evidence="2" type="ORF">GCM10011379_29920</name>
</gene>
<proteinExistence type="predicted"/>
<name>A0A917MWL5_9BACT</name>
<protein>
    <recommendedName>
        <fullName evidence="4">Leucine-rich repeat domain-containing protein</fullName>
    </recommendedName>
</protein>
<sequence length="295" mass="34289">MKHHFGDFLDRTADYWTIIPNRERFAFIADFMIPNKDEVKILTISKHQNTAHWLQVFDCPNLEELTLHDPSKEQVHAIRKLTNIKRLRVSFFRASDIEFIGDLVNIEELILEYVSGFSDLKPLSDLTKLKSLQLENLRRVSNFDGLKGLKSLRYLQIDGTLDWSQPIENFDFLKGTENLEVLALGFIINKTEFPALLPILQLKRLKKIITSLSTFSTKDFAFLEVAQANTFLCDFSNAKLKKYSITSSGYVYFLGKGTRSISLHEEKAQDKIRLFEKKYDEYKIEAERIIKNYCG</sequence>
<dbReference type="RefSeq" id="WP_188953618.1">
    <property type="nucleotide sequence ID" value="NZ_BMIB01000003.1"/>
</dbReference>
<evidence type="ECO:0000313" key="2">
    <source>
        <dbReference type="EMBL" id="GGH71019.1"/>
    </source>
</evidence>
<evidence type="ECO:0008006" key="4">
    <source>
        <dbReference type="Google" id="ProtNLM"/>
    </source>
</evidence>
<dbReference type="Proteomes" id="UP000627292">
    <property type="component" value="Unassembled WGS sequence"/>
</dbReference>
<dbReference type="AlphaFoldDB" id="A0A917MWL5"/>